<proteinExistence type="predicted"/>
<dbReference type="InterPro" id="IPR001357">
    <property type="entry name" value="BRCT_dom"/>
</dbReference>
<dbReference type="GO" id="GO:0042393">
    <property type="term" value="F:histone binding"/>
    <property type="evidence" value="ECO:0007669"/>
    <property type="project" value="TreeGrafter"/>
</dbReference>
<feature type="compositionally biased region" description="Polar residues" evidence="4">
    <location>
        <begin position="684"/>
        <end position="717"/>
    </location>
</feature>
<reference evidence="6" key="1">
    <citation type="submission" date="2023-03" db="EMBL/GenBank/DDBJ databases">
        <title>Complete genome of Cladonia borealis.</title>
        <authorList>
            <person name="Park H."/>
        </authorList>
    </citation>
    <scope>NUCLEOTIDE SEQUENCE</scope>
    <source>
        <strain evidence="6">ANT050790</strain>
    </source>
</reference>
<evidence type="ECO:0000313" key="6">
    <source>
        <dbReference type="EMBL" id="KAK0510608.1"/>
    </source>
</evidence>
<evidence type="ECO:0000256" key="4">
    <source>
        <dbReference type="SAM" id="MobiDB-lite"/>
    </source>
</evidence>
<feature type="region of interest" description="Disordered" evidence="4">
    <location>
        <begin position="1390"/>
        <end position="1412"/>
    </location>
</feature>
<dbReference type="Gene3D" id="2.30.30.140">
    <property type="match status" value="1"/>
</dbReference>
<comment type="caution">
    <text evidence="6">The sequence shown here is derived from an EMBL/GenBank/DDBJ whole genome shotgun (WGS) entry which is preliminary data.</text>
</comment>
<feature type="compositionally biased region" description="Polar residues" evidence="4">
    <location>
        <begin position="524"/>
        <end position="571"/>
    </location>
</feature>
<feature type="compositionally biased region" description="Low complexity" evidence="4">
    <location>
        <begin position="1122"/>
        <end position="1135"/>
    </location>
</feature>
<feature type="compositionally biased region" description="Polar residues" evidence="4">
    <location>
        <begin position="90"/>
        <end position="103"/>
    </location>
</feature>
<feature type="region of interest" description="Disordered" evidence="4">
    <location>
        <begin position="1116"/>
        <end position="1150"/>
    </location>
</feature>
<sequence>MGTQYDSIDISQLKAFALGVPAEQSLHRDPGAASGKSEQKQCNITSNRVITSQKPQTRLQHPLNTKESQPWSDCQPQSRSPGSRGKPQRYSASQPELPSTIPDSSRGKIMSSGSQSQGDTQPVSQWVYEEFTSWDTAQRATRGTSDPNGNTSNDQGDASHSIQQGETGHVDLLGIFEQPSHIGLNDPVEEDQGGEGIDPLSQASSPHADVLAQSRTFQQPKTPASQSKKRKRGSEVQSQQARTPSLPANPFAGQQGSSDGLMDPSQLFRATQALTSPLTNLIPSDGLSERPSPEIHSRPRPSTAAITSSPTILSRSGLARAVTEPQAVYVSMKESQEARERQQQAMKAEQQLSLDEFSDDGFGSADTQLRRRLNQKRINMEARAQFAGVTARSELTASGRGRGRGVRTMTPPSRAHIRGKGREASAPVLISDNTPPEDVQGNVTEDETEREDGVDLSEEDEVDELCEDNKENVEVPMTISRAHHSTSQVVSSQPTPSHRRLRKRKAGSQSKAAALLRSSPEMLRSQSAPRPTGEGTQTDAVADSQPSQPSARNKPNSAASKLPGSSESQYSLDARVLVPQSQSSVFSSANSPSETRAEVQIEKAPSQDVIDTSPKPRNSQKKREQNGHGTQRKAEAGEGEGQDSSHMERSTDAPPALELPSHPNNPHSTRARQVRRPATHHTTDSASVSQESPYHSSNLMPSPRNTPKPASQPTANYSMAEHSRPSTLFETAQEYLSLSPSKSSSTRLQQRSQTQQDSPARSKRPRTIGEIVADPSPLDEHGEVDVNINILSNEDVEFQRALSGSSPIGPASKRRRGGRGMALPVVESETSKLLSLPPSPLPPPSSAISAITPIPTSSEAAIGSPAASISTRILSKEQENGPLNDGIVPSLNRKSTAARVAVPPPSREQSATGSGKNTQNRIETPAMQHQDTPTSYSVIEGLSRQPVTAPNRVFAHFNGTTPAYHPATCLQVVGSDDPRYTIRFDDGTVDTITAYSIKRLELRQGDLVKVDIPGSRNKTYVVEGMRDQQRPANPPDPATPSRRGSTISTNDPAFPEVDIHGFATVLVSPKQRGSVNDNPSECAQIAVPIAQLYLTQTMWASFKDRLYTHISNKSQTLTGLQTPSERPSTPSTPSSRSRRAKTSVLAQSRSKITASNHGNVGLFRNMAFSITNVDRSEDSERIKTHISANGGTILEKGFDELFHIPPLTRITAPKETHDETPFELTPAAKNLGFTCLIADRYCRRAKFVQALALGIPCLATHWITDCVAKQQLLPWGTYLLPSGESSYLGGAVRSRILQLFPTETATLAGIIENRPKMLAKSSVLLIMEKGQEDTMRQHPLITHALGASKIARAINEDAAAKAVSDASALGEPWDWVFSYDKEKAVEERLFGPTQTRKKRKRGSEGEVLDAAGRREKRGRTRVVGNEFVIQSLILGMLIEE</sequence>
<feature type="compositionally biased region" description="Polar residues" evidence="4">
    <location>
        <begin position="1042"/>
        <end position="1051"/>
    </location>
</feature>
<feature type="compositionally biased region" description="Polar residues" evidence="4">
    <location>
        <begin position="304"/>
        <end position="314"/>
    </location>
</feature>
<protein>
    <recommendedName>
        <fullName evidence="5">BRCT domain-containing protein</fullName>
    </recommendedName>
</protein>
<evidence type="ECO:0000313" key="7">
    <source>
        <dbReference type="Proteomes" id="UP001166286"/>
    </source>
</evidence>
<keyword evidence="2" id="KW-0227">DNA damage</keyword>
<feature type="compositionally biased region" description="Low complexity" evidence="4">
    <location>
        <begin position="581"/>
        <end position="593"/>
    </location>
</feature>
<dbReference type="PROSITE" id="PS50172">
    <property type="entry name" value="BRCT"/>
    <property type="match status" value="1"/>
</dbReference>
<feature type="compositionally biased region" description="Basic and acidic residues" evidence="4">
    <location>
        <begin position="287"/>
        <end position="297"/>
    </location>
</feature>
<feature type="region of interest" description="Disordered" evidence="4">
    <location>
        <begin position="333"/>
        <end position="363"/>
    </location>
</feature>
<dbReference type="CDD" id="cd17745">
    <property type="entry name" value="BRCT_p53bp1_rpt1"/>
    <property type="match status" value="1"/>
</dbReference>
<feature type="region of interest" description="Disordered" evidence="4">
    <location>
        <begin position="393"/>
        <end position="781"/>
    </location>
</feature>
<feature type="compositionally biased region" description="Polar residues" evidence="4">
    <location>
        <begin position="111"/>
        <end position="124"/>
    </location>
</feature>
<name>A0AA39QZJ6_9LECA</name>
<dbReference type="GO" id="GO:0045944">
    <property type="term" value="P:positive regulation of transcription by RNA polymerase II"/>
    <property type="evidence" value="ECO:0007669"/>
    <property type="project" value="TreeGrafter"/>
</dbReference>
<dbReference type="SUPFAM" id="SSF52113">
    <property type="entry name" value="BRCT domain"/>
    <property type="match status" value="1"/>
</dbReference>
<feature type="region of interest" description="Disordered" evidence="4">
    <location>
        <begin position="1024"/>
        <end position="1054"/>
    </location>
</feature>
<keyword evidence="3" id="KW-0539">Nucleus</keyword>
<feature type="compositionally biased region" description="Basic and acidic residues" evidence="4">
    <location>
        <begin position="621"/>
        <end position="636"/>
    </location>
</feature>
<feature type="region of interest" description="Disordered" evidence="4">
    <location>
        <begin position="25"/>
        <end position="318"/>
    </location>
</feature>
<dbReference type="InterPro" id="IPR036420">
    <property type="entry name" value="BRCT_dom_sf"/>
</dbReference>
<dbReference type="Gene3D" id="3.40.50.10190">
    <property type="entry name" value="BRCT domain"/>
    <property type="match status" value="1"/>
</dbReference>
<feature type="region of interest" description="Disordered" evidence="4">
    <location>
        <begin position="801"/>
        <end position="820"/>
    </location>
</feature>
<keyword evidence="7" id="KW-1185">Reference proteome</keyword>
<evidence type="ECO:0000256" key="1">
    <source>
        <dbReference type="ARBA" id="ARBA00004123"/>
    </source>
</evidence>
<feature type="region of interest" description="Disordered" evidence="4">
    <location>
        <begin position="877"/>
        <end position="931"/>
    </location>
</feature>
<feature type="domain" description="BRCT" evidence="5">
    <location>
        <begin position="1158"/>
        <end position="1280"/>
    </location>
</feature>
<gene>
    <name evidence="6" type="ORF">JMJ35_007040</name>
</gene>
<feature type="compositionally biased region" description="Polar residues" evidence="4">
    <location>
        <begin position="268"/>
        <end position="282"/>
    </location>
</feature>
<dbReference type="Proteomes" id="UP001166286">
    <property type="component" value="Unassembled WGS sequence"/>
</dbReference>
<dbReference type="InterPro" id="IPR041297">
    <property type="entry name" value="Crb2_Tudor"/>
</dbReference>
<accession>A0AA39QZJ6</accession>
<evidence type="ECO:0000256" key="3">
    <source>
        <dbReference type="ARBA" id="ARBA00023242"/>
    </source>
</evidence>
<feature type="compositionally biased region" description="Basic residues" evidence="4">
    <location>
        <begin position="497"/>
        <end position="506"/>
    </location>
</feature>
<feature type="compositionally biased region" description="Polar residues" evidence="4">
    <location>
        <begin position="40"/>
        <end position="81"/>
    </location>
</feature>
<dbReference type="GO" id="GO:0000077">
    <property type="term" value="P:DNA damage checkpoint signaling"/>
    <property type="evidence" value="ECO:0007669"/>
    <property type="project" value="TreeGrafter"/>
</dbReference>
<dbReference type="InterPro" id="IPR047249">
    <property type="entry name" value="BRCT_p53bp1-like_rpt1"/>
</dbReference>
<feature type="compositionally biased region" description="Polar residues" evidence="4">
    <location>
        <begin position="213"/>
        <end position="226"/>
    </location>
</feature>
<dbReference type="PANTHER" id="PTHR15321">
    <property type="entry name" value="TUMOR SUPPRESSOR P53-BINDING PROTEIN 1"/>
    <property type="match status" value="1"/>
</dbReference>
<evidence type="ECO:0000256" key="2">
    <source>
        <dbReference type="ARBA" id="ARBA00022763"/>
    </source>
</evidence>
<dbReference type="EMBL" id="JAFEKC020000015">
    <property type="protein sequence ID" value="KAK0510608.1"/>
    <property type="molecule type" value="Genomic_DNA"/>
</dbReference>
<dbReference type="InterPro" id="IPR047252">
    <property type="entry name" value="TP53BP1-like"/>
</dbReference>
<feature type="compositionally biased region" description="Polar residues" evidence="4">
    <location>
        <begin position="907"/>
        <end position="931"/>
    </location>
</feature>
<dbReference type="PANTHER" id="PTHR15321:SF3">
    <property type="entry name" value="TP53-BINDING PROTEIN 1"/>
    <property type="match status" value="1"/>
</dbReference>
<comment type="subcellular location">
    <subcellularLocation>
        <location evidence="1">Nucleus</location>
    </subcellularLocation>
</comment>
<feature type="compositionally biased region" description="Polar residues" evidence="4">
    <location>
        <begin position="133"/>
        <end position="166"/>
    </location>
</feature>
<feature type="compositionally biased region" description="Basic residues" evidence="4">
    <location>
        <begin position="669"/>
        <end position="679"/>
    </location>
</feature>
<feature type="compositionally biased region" description="Polar residues" evidence="4">
    <location>
        <begin position="485"/>
        <end position="496"/>
    </location>
</feature>
<organism evidence="6 7">
    <name type="scientific">Cladonia borealis</name>
    <dbReference type="NCBI Taxonomy" id="184061"/>
    <lineage>
        <taxon>Eukaryota</taxon>
        <taxon>Fungi</taxon>
        <taxon>Dikarya</taxon>
        <taxon>Ascomycota</taxon>
        <taxon>Pezizomycotina</taxon>
        <taxon>Lecanoromycetes</taxon>
        <taxon>OSLEUM clade</taxon>
        <taxon>Lecanoromycetidae</taxon>
        <taxon>Lecanorales</taxon>
        <taxon>Lecanorineae</taxon>
        <taxon>Cladoniaceae</taxon>
        <taxon>Cladonia</taxon>
    </lineage>
</organism>
<dbReference type="Pfam" id="PF18115">
    <property type="entry name" value="Tudor_3"/>
    <property type="match status" value="1"/>
</dbReference>
<evidence type="ECO:0000259" key="5">
    <source>
        <dbReference type="PROSITE" id="PS50172"/>
    </source>
</evidence>
<feature type="compositionally biased region" description="Low complexity" evidence="4">
    <location>
        <begin position="736"/>
        <end position="756"/>
    </location>
</feature>
<dbReference type="GO" id="GO:0005634">
    <property type="term" value="C:nucleus"/>
    <property type="evidence" value="ECO:0007669"/>
    <property type="project" value="UniProtKB-SubCell"/>
</dbReference>
<feature type="compositionally biased region" description="Acidic residues" evidence="4">
    <location>
        <begin position="444"/>
        <end position="466"/>
    </location>
</feature>
<dbReference type="Pfam" id="PF16589">
    <property type="entry name" value="BRCT_2"/>
    <property type="match status" value="1"/>
</dbReference>